<dbReference type="SMART" id="SM00091">
    <property type="entry name" value="PAS"/>
    <property type="match status" value="2"/>
</dbReference>
<dbReference type="EC" id="2.7.13.3" evidence="2"/>
<evidence type="ECO:0000313" key="10">
    <source>
        <dbReference type="Proteomes" id="UP000001882"/>
    </source>
</evidence>
<dbReference type="InterPro" id="IPR003594">
    <property type="entry name" value="HATPase_dom"/>
</dbReference>
<dbReference type="Proteomes" id="UP000001882">
    <property type="component" value="Chromosome"/>
</dbReference>
<dbReference type="InterPro" id="IPR004358">
    <property type="entry name" value="Sig_transdc_His_kin-like_C"/>
</dbReference>
<evidence type="ECO:0000256" key="2">
    <source>
        <dbReference type="ARBA" id="ARBA00012438"/>
    </source>
</evidence>
<dbReference type="InterPro" id="IPR036890">
    <property type="entry name" value="HATPase_C_sf"/>
</dbReference>
<keyword evidence="10" id="KW-1185">Reference proteome</keyword>
<dbReference type="InParanoid" id="D1YW28"/>
<evidence type="ECO:0000313" key="9">
    <source>
        <dbReference type="EMBL" id="BAI60650.1"/>
    </source>
</evidence>
<dbReference type="eggNOG" id="arCOG06192">
    <property type="taxonomic scope" value="Archaea"/>
</dbReference>
<dbReference type="Gene3D" id="3.30.450.40">
    <property type="match status" value="1"/>
</dbReference>
<name>D1YW28_METPS</name>
<dbReference type="Pfam" id="PF08447">
    <property type="entry name" value="PAS_3"/>
    <property type="match status" value="2"/>
</dbReference>
<keyword evidence="5 9" id="KW-0418">Kinase</keyword>
<dbReference type="Gene3D" id="2.10.70.100">
    <property type="match status" value="1"/>
</dbReference>
<comment type="catalytic activity">
    <reaction evidence="1">
        <text>ATP + protein L-histidine = ADP + protein N-phospho-L-histidine.</text>
        <dbReference type="EC" id="2.7.13.3"/>
    </reaction>
</comment>
<dbReference type="InterPro" id="IPR001610">
    <property type="entry name" value="PAC"/>
</dbReference>
<dbReference type="Gene3D" id="3.30.565.10">
    <property type="entry name" value="Histidine kinase-like ATPase, C-terminal domain"/>
    <property type="match status" value="1"/>
</dbReference>
<dbReference type="InterPro" id="IPR000014">
    <property type="entry name" value="PAS"/>
</dbReference>
<organism evidence="9 10">
    <name type="scientific">Methanocella paludicola (strain DSM 17711 / JCM 13418 / NBRC 101707 / SANAE)</name>
    <dbReference type="NCBI Taxonomy" id="304371"/>
    <lineage>
        <taxon>Archaea</taxon>
        <taxon>Methanobacteriati</taxon>
        <taxon>Methanobacteriota</taxon>
        <taxon>Stenosarchaea group</taxon>
        <taxon>Methanomicrobia</taxon>
        <taxon>Methanocellales</taxon>
        <taxon>Methanocellaceae</taxon>
        <taxon>Methanocella</taxon>
    </lineage>
</organism>
<evidence type="ECO:0000256" key="3">
    <source>
        <dbReference type="ARBA" id="ARBA00022553"/>
    </source>
</evidence>
<feature type="domain" description="PAC" evidence="8">
    <location>
        <begin position="80"/>
        <end position="132"/>
    </location>
</feature>
<dbReference type="eggNOG" id="arCOG06516">
    <property type="taxonomic scope" value="Archaea"/>
</dbReference>
<dbReference type="PANTHER" id="PTHR43304">
    <property type="entry name" value="PHYTOCHROME-LIKE PROTEIN CPH1"/>
    <property type="match status" value="1"/>
</dbReference>
<dbReference type="Pfam" id="PF02518">
    <property type="entry name" value="HATPase_c"/>
    <property type="match status" value="1"/>
</dbReference>
<dbReference type="InterPro" id="IPR003018">
    <property type="entry name" value="GAF"/>
</dbReference>
<evidence type="ECO:0000256" key="4">
    <source>
        <dbReference type="ARBA" id="ARBA00022679"/>
    </source>
</evidence>
<feature type="domain" description="PAC" evidence="8">
    <location>
        <begin position="385"/>
        <end position="437"/>
    </location>
</feature>
<evidence type="ECO:0000259" key="8">
    <source>
        <dbReference type="PROSITE" id="PS50113"/>
    </source>
</evidence>
<dbReference type="InterPro" id="IPR000700">
    <property type="entry name" value="PAS-assoc_C"/>
</dbReference>
<dbReference type="eggNOG" id="arCOG02350">
    <property type="taxonomic scope" value="Archaea"/>
</dbReference>
<reference evidence="9 10" key="2">
    <citation type="journal article" date="2008" name="Int. J. Syst. Evol. Microbiol.">
        <title>Methanocella paludicola gen. nov., sp. nov., a methane-producing archaeon, the first isolate of the lineage 'Rice Cluster I', and proposal of the new archaeal order Methanocellales ord. nov.</title>
        <authorList>
            <person name="Sakai S."/>
            <person name="Imachi H."/>
            <person name="Hanada S."/>
            <person name="Ohashi A."/>
            <person name="Harada H."/>
            <person name="Kamagata Y."/>
        </authorList>
    </citation>
    <scope>NUCLEOTIDE SEQUENCE [LARGE SCALE GENOMIC DNA]</scope>
    <source>
        <strain evidence="10">DSM 17711 / JCM 13418 / NBRC 101707 / SANAE</strain>
    </source>
</reference>
<keyword evidence="4" id="KW-0808">Transferase</keyword>
<dbReference type="KEGG" id="mpd:MCP_0578"/>
<dbReference type="InterPro" id="IPR003661">
    <property type="entry name" value="HisK_dim/P_dom"/>
</dbReference>
<dbReference type="CDD" id="cd00082">
    <property type="entry name" value="HisKA"/>
    <property type="match status" value="1"/>
</dbReference>
<dbReference type="EMBL" id="AP011532">
    <property type="protein sequence ID" value="BAI60650.1"/>
    <property type="molecule type" value="Genomic_DNA"/>
</dbReference>
<sequence>MLRGEEARRSRAEQMAHIGSWCMDIKLDIMACSDEFYRILGYQPGESTITVEQFKKNVHHEDIQYVDEVFNRSIREKKPYEADFRILRKDGSACDVHAITEFEYGESGDVRFIYGTVQDITGRKRTDEALKYRSELEALITTLSTRFIKLAPEELDPALNDALRKIGEFAGVDRSYIHQTTKDGKMTGITHEWCREGVGPSMEFGKQLDIMETYPWVSGFLRKLEVLHVPSVEDLPPEAEVEKRLLSASRVLSLVAVPMVCNREFIGVLGFDSVRNRKAWTEDDIAILRIVGEIFANAIVRSETERALRDSEERFRATFEQAAVGIAHVSPGGRYLRVNRRYCNIVGYSHGELLSRNFQSITHPDDLEEDLGNLASLISGRIDTASMEKRYIRKDGSIIWVTLTTTAVRGPEGIPKYVISVIEDITARKRAEAEMQEARMRAELYVDLMGHDIGNMNQAIMGYLEMAQDTVKLKDDEREFIEKPLELVKGSSALIDNVKRLQRARSGEAPVQVVDIVPLIMSLAACYSNSSGKSAGLDFNTGAVYRVVANEFIKDLFSNIIENAVKYSRSDVRIGISPVERNGKPFYRVSVEDNGPGVPDEQKAGIFSELAGREKYARRRGLGLQIVKTLVKAYGGKVWVEDRVPGDHEQGARFVVMLPALDQVAAMNAGEK</sequence>
<dbReference type="SUPFAM" id="SSF55781">
    <property type="entry name" value="GAF domain-like"/>
    <property type="match status" value="1"/>
</dbReference>
<dbReference type="PANTHER" id="PTHR43304:SF1">
    <property type="entry name" value="PAC DOMAIN-CONTAINING PROTEIN"/>
    <property type="match status" value="1"/>
</dbReference>
<dbReference type="SMART" id="SM00086">
    <property type="entry name" value="PAC"/>
    <property type="match status" value="2"/>
</dbReference>
<dbReference type="InterPro" id="IPR013655">
    <property type="entry name" value="PAS_fold_3"/>
</dbReference>
<keyword evidence="3" id="KW-0597">Phosphoprotein</keyword>
<dbReference type="InterPro" id="IPR052162">
    <property type="entry name" value="Sensor_kinase/Photoreceptor"/>
</dbReference>
<dbReference type="SMART" id="SM00065">
    <property type="entry name" value="GAF"/>
    <property type="match status" value="1"/>
</dbReference>
<dbReference type="InterPro" id="IPR035965">
    <property type="entry name" value="PAS-like_dom_sf"/>
</dbReference>
<evidence type="ECO:0000256" key="5">
    <source>
        <dbReference type="ARBA" id="ARBA00022777"/>
    </source>
</evidence>
<dbReference type="PROSITE" id="PS50113">
    <property type="entry name" value="PAC"/>
    <property type="match status" value="2"/>
</dbReference>
<dbReference type="SUPFAM" id="SSF55874">
    <property type="entry name" value="ATPase domain of HSP90 chaperone/DNA topoisomerase II/histidine kinase"/>
    <property type="match status" value="1"/>
</dbReference>
<reference evidence="9 10" key="1">
    <citation type="journal article" date="2007" name="Appl. Environ. Microbiol.">
        <title>Isolation of key methanogens for global methane emission from rice paddy fields: a novel isolate affiliated with the clone cluster rice cluster I.</title>
        <authorList>
            <person name="Sakai S."/>
            <person name="Imachi H."/>
            <person name="Sekiguchi Y."/>
            <person name="Ohashi A."/>
            <person name="Harada H."/>
            <person name="Kamagata Y."/>
        </authorList>
    </citation>
    <scope>NUCLEOTIDE SEQUENCE [LARGE SCALE GENOMIC DNA]</scope>
    <source>
        <strain evidence="10">DSM 17711 / JCM 13418 / NBRC 101707 / SANAE</strain>
    </source>
</reference>
<dbReference type="AlphaFoldDB" id="D1YW28"/>
<dbReference type="CDD" id="cd00130">
    <property type="entry name" value="PAS"/>
    <property type="match status" value="2"/>
</dbReference>
<dbReference type="STRING" id="304371.MCP_0578"/>
<dbReference type="InterPro" id="IPR005467">
    <property type="entry name" value="His_kinase_dom"/>
</dbReference>
<dbReference type="GO" id="GO:0000155">
    <property type="term" value="F:phosphorelay sensor kinase activity"/>
    <property type="evidence" value="ECO:0007669"/>
    <property type="project" value="InterPro"/>
</dbReference>
<dbReference type="PATRIC" id="fig|304371.9.peg.593"/>
<dbReference type="PROSITE" id="PS50112">
    <property type="entry name" value="PAS"/>
    <property type="match status" value="1"/>
</dbReference>
<dbReference type="Gene3D" id="3.30.450.20">
    <property type="entry name" value="PAS domain"/>
    <property type="match status" value="2"/>
</dbReference>
<feature type="domain" description="PAS" evidence="7">
    <location>
        <begin position="311"/>
        <end position="381"/>
    </location>
</feature>
<dbReference type="PRINTS" id="PR00344">
    <property type="entry name" value="BCTRLSENSOR"/>
</dbReference>
<dbReference type="NCBIfam" id="TIGR00229">
    <property type="entry name" value="sensory_box"/>
    <property type="match status" value="2"/>
</dbReference>
<feature type="domain" description="Histidine kinase" evidence="6">
    <location>
        <begin position="448"/>
        <end position="662"/>
    </location>
</feature>
<evidence type="ECO:0000259" key="7">
    <source>
        <dbReference type="PROSITE" id="PS50112"/>
    </source>
</evidence>
<dbReference type="PROSITE" id="PS50109">
    <property type="entry name" value="HIS_KIN"/>
    <property type="match status" value="1"/>
</dbReference>
<dbReference type="InterPro" id="IPR029016">
    <property type="entry name" value="GAF-like_dom_sf"/>
</dbReference>
<reference evidence="10" key="3">
    <citation type="journal article" date="2011" name="PLoS ONE">
        <title>Genome sequence of a mesophilic hydrogenotrophic methanogen Methanocella paludicola, the first cultivated representative of the order Methanocellales.</title>
        <authorList>
            <person name="Sakai S."/>
            <person name="Takaki Y."/>
            <person name="Shimamura S."/>
            <person name="Sekine M."/>
            <person name="Tajima T."/>
            <person name="Kosugi H."/>
            <person name="Ichikawa N."/>
            <person name="Tasumi E."/>
            <person name="Hiraki A.T."/>
            <person name="Shimizu A."/>
            <person name="Kato Y."/>
            <person name="Nishiko R."/>
            <person name="Mori K."/>
            <person name="Fujita N."/>
            <person name="Imachi H."/>
            <person name="Takai K."/>
        </authorList>
    </citation>
    <scope>NUCLEOTIDE SEQUENCE [LARGE SCALE GENOMIC DNA]</scope>
    <source>
        <strain evidence="10">DSM 17711 / JCM 13418 / NBRC 101707 / SANAE</strain>
    </source>
</reference>
<protein>
    <recommendedName>
        <fullName evidence="2">histidine kinase</fullName>
        <ecNumber evidence="2">2.7.13.3</ecNumber>
    </recommendedName>
</protein>
<dbReference type="SMART" id="SM00387">
    <property type="entry name" value="HATPase_c"/>
    <property type="match status" value="1"/>
</dbReference>
<accession>D1YW28</accession>
<dbReference type="SUPFAM" id="SSF55785">
    <property type="entry name" value="PYP-like sensor domain (PAS domain)"/>
    <property type="match status" value="2"/>
</dbReference>
<proteinExistence type="predicted"/>
<evidence type="ECO:0000259" key="6">
    <source>
        <dbReference type="PROSITE" id="PS50109"/>
    </source>
</evidence>
<gene>
    <name evidence="9" type="ordered locus">MCP_0578</name>
</gene>
<dbReference type="Pfam" id="PF01590">
    <property type="entry name" value="GAF"/>
    <property type="match status" value="1"/>
</dbReference>
<evidence type="ECO:0000256" key="1">
    <source>
        <dbReference type="ARBA" id="ARBA00000085"/>
    </source>
</evidence>